<keyword evidence="4" id="KW-1185">Reference proteome</keyword>
<organism evidence="3 4">
    <name type="scientific">Mycolicibacterium brisbanense</name>
    <dbReference type="NCBI Taxonomy" id="146020"/>
    <lineage>
        <taxon>Bacteria</taxon>
        <taxon>Bacillati</taxon>
        <taxon>Actinomycetota</taxon>
        <taxon>Actinomycetes</taxon>
        <taxon>Mycobacteriales</taxon>
        <taxon>Mycobacteriaceae</taxon>
        <taxon>Mycolicibacterium</taxon>
    </lineage>
</organism>
<feature type="domain" description="DUF732" evidence="2">
    <location>
        <begin position="27"/>
        <end position="104"/>
    </location>
</feature>
<evidence type="ECO:0000256" key="1">
    <source>
        <dbReference type="SAM" id="SignalP"/>
    </source>
</evidence>
<dbReference type="AlphaFoldDB" id="A0A100W6U1"/>
<protein>
    <recommendedName>
        <fullName evidence="2">DUF732 domain-containing protein</fullName>
    </recommendedName>
</protein>
<dbReference type="Pfam" id="PF05305">
    <property type="entry name" value="DUF732"/>
    <property type="match status" value="1"/>
</dbReference>
<feature type="chain" id="PRO_5007089901" description="DUF732 domain-containing protein" evidence="1">
    <location>
        <begin position="24"/>
        <end position="115"/>
    </location>
</feature>
<name>A0A100W6U1_9MYCO</name>
<gene>
    <name evidence="3" type="ORF">RMCB_6734</name>
</gene>
<evidence type="ECO:0000313" key="3">
    <source>
        <dbReference type="EMBL" id="GAS92638.1"/>
    </source>
</evidence>
<sequence>MRALSLCVAVAAMTIAAAAPAHADTADIVFVDAMNQHGLGCGQGAIKCDDDSTLTHVGRSICYDIDVNGDSPVEAAQKLKGIAGDYISVIQAYEAVGIAIGAYCSWDQSKIPSAG</sequence>
<reference evidence="4" key="2">
    <citation type="submission" date="2016-02" db="EMBL/GenBank/DDBJ databases">
        <title>Draft genome sequence of five rapidly growing Mycobacterium species.</title>
        <authorList>
            <person name="Katahira K."/>
            <person name="Gotou Y."/>
            <person name="Iida K."/>
            <person name="Ogura Y."/>
            <person name="Hayashi T."/>
        </authorList>
    </citation>
    <scope>NUCLEOTIDE SEQUENCE [LARGE SCALE GENOMIC DNA]</scope>
    <source>
        <strain evidence="4">JCM15654</strain>
    </source>
</reference>
<feature type="signal peptide" evidence="1">
    <location>
        <begin position="1"/>
        <end position="23"/>
    </location>
</feature>
<dbReference type="Proteomes" id="UP000069620">
    <property type="component" value="Unassembled WGS sequence"/>
</dbReference>
<dbReference type="InterPro" id="IPR007969">
    <property type="entry name" value="DUF732"/>
</dbReference>
<evidence type="ECO:0000259" key="2">
    <source>
        <dbReference type="Pfam" id="PF05305"/>
    </source>
</evidence>
<accession>A0A100W6U1</accession>
<dbReference type="EMBL" id="BCSX01000056">
    <property type="protein sequence ID" value="GAS92638.1"/>
    <property type="molecule type" value="Genomic_DNA"/>
</dbReference>
<proteinExistence type="predicted"/>
<evidence type="ECO:0000313" key="4">
    <source>
        <dbReference type="Proteomes" id="UP000069620"/>
    </source>
</evidence>
<keyword evidence="1" id="KW-0732">Signal</keyword>
<comment type="caution">
    <text evidence="3">The sequence shown here is derived from an EMBL/GenBank/DDBJ whole genome shotgun (WGS) entry which is preliminary data.</text>
</comment>
<reference evidence="4" key="1">
    <citation type="journal article" date="2016" name="Genome Announc.">
        <title>Draft Genome Sequences of Five Rapidly Growing Mycobacterium Species, M. thermoresistibile, M. fortuitum subsp. acetamidolyticum, M. canariasense, M. brisbanense, and M. novocastrense.</title>
        <authorList>
            <person name="Katahira K."/>
            <person name="Ogura Y."/>
            <person name="Gotoh Y."/>
            <person name="Hayashi T."/>
        </authorList>
    </citation>
    <scope>NUCLEOTIDE SEQUENCE [LARGE SCALE GENOMIC DNA]</scope>
    <source>
        <strain evidence="4">JCM15654</strain>
    </source>
</reference>